<gene>
    <name evidence="2" type="ORF">KBB96_12365</name>
</gene>
<evidence type="ECO:0000313" key="3">
    <source>
        <dbReference type="Proteomes" id="UP000676169"/>
    </source>
</evidence>
<accession>A0A975IZG3</accession>
<keyword evidence="3" id="KW-1185">Reference proteome</keyword>
<dbReference type="GO" id="GO:0016706">
    <property type="term" value="F:2-oxoglutarate-dependent dioxygenase activity"/>
    <property type="evidence" value="ECO:0007669"/>
    <property type="project" value="UniProtKB-ARBA"/>
</dbReference>
<reference evidence="2" key="1">
    <citation type="submission" date="2021-04" db="EMBL/GenBank/DDBJ databases">
        <title>Luteolibacter sp. 32A isolated from the skin of an Anderson's salamander (Ambystoma andersonii).</title>
        <authorList>
            <person name="Spergser J."/>
            <person name="Busse H.-J."/>
        </authorList>
    </citation>
    <scope>NUCLEOTIDE SEQUENCE</scope>
    <source>
        <strain evidence="2">32A</strain>
    </source>
</reference>
<proteinExistence type="predicted"/>
<dbReference type="RefSeq" id="WP_211629754.1">
    <property type="nucleotide sequence ID" value="NZ_CP073100.1"/>
</dbReference>
<sequence>MQLTDSGCELRPTGIDATRLALLREELFQESRAGTRCLLDHPLVREIAIALRHELSATGHLSESAVAIQAIAFDKTAETNWKVAWHQDLMFPFARAVTTAGYDLPRLKDGVDYARPPVPVLERLLAVRLHLDDCDETNGPLRVIPGSHRHGIISTDDVPSHLVQQEAITCLAKEGKALLMRPLLLHASSQATVPKHRRVLHFVYDGGGPMTEEWHRRI</sequence>
<name>A0A975IZG3_9BACT</name>
<dbReference type="Proteomes" id="UP000676169">
    <property type="component" value="Chromosome"/>
</dbReference>
<protein>
    <submittedName>
        <fullName evidence="2">Phytanoyl-CoA dioxygenase family protein</fullName>
    </submittedName>
</protein>
<dbReference type="PANTHER" id="PTHR20883:SF48">
    <property type="entry name" value="ECTOINE DIOXYGENASE"/>
    <property type="match status" value="1"/>
</dbReference>
<evidence type="ECO:0000256" key="1">
    <source>
        <dbReference type="ARBA" id="ARBA00001954"/>
    </source>
</evidence>
<dbReference type="KEGG" id="lamb:KBB96_12365"/>
<evidence type="ECO:0000313" key="2">
    <source>
        <dbReference type="EMBL" id="QUE49665.1"/>
    </source>
</evidence>
<comment type="cofactor">
    <cofactor evidence="1">
        <name>Fe(2+)</name>
        <dbReference type="ChEBI" id="CHEBI:29033"/>
    </cofactor>
</comment>
<keyword evidence="2" id="KW-0223">Dioxygenase</keyword>
<organism evidence="2 3">
    <name type="scientific">Luteolibacter ambystomatis</name>
    <dbReference type="NCBI Taxonomy" id="2824561"/>
    <lineage>
        <taxon>Bacteria</taxon>
        <taxon>Pseudomonadati</taxon>
        <taxon>Verrucomicrobiota</taxon>
        <taxon>Verrucomicrobiia</taxon>
        <taxon>Verrucomicrobiales</taxon>
        <taxon>Verrucomicrobiaceae</taxon>
        <taxon>Luteolibacter</taxon>
    </lineage>
</organism>
<dbReference type="PANTHER" id="PTHR20883">
    <property type="entry name" value="PHYTANOYL-COA DIOXYGENASE DOMAIN CONTAINING 1"/>
    <property type="match status" value="1"/>
</dbReference>
<dbReference type="EMBL" id="CP073100">
    <property type="protein sequence ID" value="QUE49665.1"/>
    <property type="molecule type" value="Genomic_DNA"/>
</dbReference>
<dbReference type="Gene3D" id="2.60.120.620">
    <property type="entry name" value="q2cbj1_9rhob like domain"/>
    <property type="match status" value="1"/>
</dbReference>
<dbReference type="AlphaFoldDB" id="A0A975IZG3"/>
<dbReference type="Pfam" id="PF05721">
    <property type="entry name" value="PhyH"/>
    <property type="match status" value="1"/>
</dbReference>
<keyword evidence="2" id="KW-0560">Oxidoreductase</keyword>
<dbReference type="SUPFAM" id="SSF51197">
    <property type="entry name" value="Clavaminate synthase-like"/>
    <property type="match status" value="1"/>
</dbReference>
<dbReference type="InterPro" id="IPR008775">
    <property type="entry name" value="Phytyl_CoA_dOase-like"/>
</dbReference>
<dbReference type="GO" id="GO:0005506">
    <property type="term" value="F:iron ion binding"/>
    <property type="evidence" value="ECO:0007669"/>
    <property type="project" value="UniProtKB-ARBA"/>
</dbReference>